<gene>
    <name evidence="2" type="ORF">FIBSPDRAFT_385149</name>
    <name evidence="3" type="ORF">FIBSPDRAFT_95838</name>
</gene>
<evidence type="ECO:0000313" key="4">
    <source>
        <dbReference type="Proteomes" id="UP000076532"/>
    </source>
</evidence>
<name>A0A167V8T0_9AGAM</name>
<feature type="region of interest" description="Disordered" evidence="1">
    <location>
        <begin position="1"/>
        <end position="20"/>
    </location>
</feature>
<dbReference type="EMBL" id="KV417609">
    <property type="protein sequence ID" value="KZP15032.1"/>
    <property type="molecule type" value="Genomic_DNA"/>
</dbReference>
<evidence type="ECO:0000313" key="3">
    <source>
        <dbReference type="EMBL" id="KZP15032.1"/>
    </source>
</evidence>
<organism evidence="2 4">
    <name type="scientific">Athelia psychrophila</name>
    <dbReference type="NCBI Taxonomy" id="1759441"/>
    <lineage>
        <taxon>Eukaryota</taxon>
        <taxon>Fungi</taxon>
        <taxon>Dikarya</taxon>
        <taxon>Basidiomycota</taxon>
        <taxon>Agaricomycotina</taxon>
        <taxon>Agaricomycetes</taxon>
        <taxon>Agaricomycetidae</taxon>
        <taxon>Atheliales</taxon>
        <taxon>Atheliaceae</taxon>
        <taxon>Athelia</taxon>
    </lineage>
</organism>
<dbReference type="Proteomes" id="UP000076532">
    <property type="component" value="Unassembled WGS sequence"/>
</dbReference>
<keyword evidence="4" id="KW-1185">Reference proteome</keyword>
<protein>
    <submittedName>
        <fullName evidence="2">Uncharacterized protein</fullName>
    </submittedName>
</protein>
<evidence type="ECO:0000256" key="1">
    <source>
        <dbReference type="SAM" id="MobiDB-lite"/>
    </source>
</evidence>
<reference evidence="2 4" key="1">
    <citation type="journal article" date="2016" name="Mol. Biol. Evol.">
        <title>Comparative Genomics of Early-Diverging Mushroom-Forming Fungi Provides Insights into the Origins of Lignocellulose Decay Capabilities.</title>
        <authorList>
            <person name="Nagy L.G."/>
            <person name="Riley R."/>
            <person name="Tritt A."/>
            <person name="Adam C."/>
            <person name="Daum C."/>
            <person name="Floudas D."/>
            <person name="Sun H."/>
            <person name="Yadav J.S."/>
            <person name="Pangilinan J."/>
            <person name="Larsson K.H."/>
            <person name="Matsuura K."/>
            <person name="Barry K."/>
            <person name="Labutti K."/>
            <person name="Kuo R."/>
            <person name="Ohm R.A."/>
            <person name="Bhattacharya S.S."/>
            <person name="Shirouzu T."/>
            <person name="Yoshinaga Y."/>
            <person name="Martin F.M."/>
            <person name="Grigoriev I.V."/>
            <person name="Hibbett D.S."/>
        </authorList>
    </citation>
    <scope>NUCLEOTIDE SEQUENCE [LARGE SCALE GENOMIC DNA]</scope>
    <source>
        <strain evidence="2 4">CBS 109695</strain>
    </source>
</reference>
<dbReference type="EMBL" id="KV417890">
    <property type="protein sequence ID" value="KZP04758.1"/>
    <property type="molecule type" value="Genomic_DNA"/>
</dbReference>
<evidence type="ECO:0000313" key="2">
    <source>
        <dbReference type="EMBL" id="KZP04758.1"/>
    </source>
</evidence>
<accession>A0A167V8T0</accession>
<sequence>MTYVQNMESSPLSSPANNKPWVSNFDSLATASAFRGHEMIHLPSDLRRTTMALGGPAGADG</sequence>
<dbReference type="AlphaFoldDB" id="A0A167V8T0"/>
<proteinExistence type="predicted"/>